<proteinExistence type="predicted"/>
<feature type="region of interest" description="Disordered" evidence="1">
    <location>
        <begin position="141"/>
        <end position="180"/>
    </location>
</feature>
<dbReference type="EMBL" id="JAFEKC020000008">
    <property type="protein sequence ID" value="KAK0513259.1"/>
    <property type="molecule type" value="Genomic_DNA"/>
</dbReference>
<evidence type="ECO:0000313" key="2">
    <source>
        <dbReference type="EMBL" id="KAK0513259.1"/>
    </source>
</evidence>
<name>A0AA39R422_9LECA</name>
<comment type="caution">
    <text evidence="2">The sequence shown here is derived from an EMBL/GenBank/DDBJ whole genome shotgun (WGS) entry which is preliminary data.</text>
</comment>
<dbReference type="Proteomes" id="UP001166286">
    <property type="component" value="Unassembled WGS sequence"/>
</dbReference>
<accession>A0AA39R422</accession>
<evidence type="ECO:0000256" key="1">
    <source>
        <dbReference type="SAM" id="MobiDB-lite"/>
    </source>
</evidence>
<gene>
    <name evidence="2" type="ORF">JMJ35_004245</name>
</gene>
<sequence length="209" mass="20413">MAAAASSNIDAFPTSAFAALSSDQAAFTAALASTEYGCPERELTIFQSDLLSLGFDCLATSNIPLCVATAITDVEASFTVDYNAACCTSISIWGQSVESCLEKSAPPCLDTSALLASATAPGGAYATESNPCAPYWNGGKGAGPVQTPGPSTKGGSPKAGSVAATGTATGTSSGGSTSATKASAATKTGAGLKVYLGLGLVGALAVLTM</sequence>
<reference evidence="2" key="1">
    <citation type="submission" date="2023-03" db="EMBL/GenBank/DDBJ databases">
        <title>Complete genome of Cladonia borealis.</title>
        <authorList>
            <person name="Park H."/>
        </authorList>
    </citation>
    <scope>NUCLEOTIDE SEQUENCE</scope>
    <source>
        <strain evidence="2">ANT050790</strain>
    </source>
</reference>
<feature type="compositionally biased region" description="Low complexity" evidence="1">
    <location>
        <begin position="158"/>
        <end position="180"/>
    </location>
</feature>
<protein>
    <submittedName>
        <fullName evidence="2">Uncharacterized protein</fullName>
    </submittedName>
</protein>
<evidence type="ECO:0000313" key="3">
    <source>
        <dbReference type="Proteomes" id="UP001166286"/>
    </source>
</evidence>
<keyword evidence="3" id="KW-1185">Reference proteome</keyword>
<dbReference type="AlphaFoldDB" id="A0AA39R422"/>
<organism evidence="2 3">
    <name type="scientific">Cladonia borealis</name>
    <dbReference type="NCBI Taxonomy" id="184061"/>
    <lineage>
        <taxon>Eukaryota</taxon>
        <taxon>Fungi</taxon>
        <taxon>Dikarya</taxon>
        <taxon>Ascomycota</taxon>
        <taxon>Pezizomycotina</taxon>
        <taxon>Lecanoromycetes</taxon>
        <taxon>OSLEUM clade</taxon>
        <taxon>Lecanoromycetidae</taxon>
        <taxon>Lecanorales</taxon>
        <taxon>Lecanorineae</taxon>
        <taxon>Cladoniaceae</taxon>
        <taxon>Cladonia</taxon>
    </lineage>
</organism>